<dbReference type="GeneID" id="19153345"/>
<gene>
    <name evidence="3" type="ORF">COCCADRAFT_92301</name>
</gene>
<accession>W6YA88</accession>
<reference evidence="3 4" key="1">
    <citation type="journal article" date="2013" name="PLoS Genet.">
        <title>Comparative genome structure, secondary metabolite, and effector coding capacity across Cochliobolus pathogens.</title>
        <authorList>
            <person name="Condon B.J."/>
            <person name="Leng Y."/>
            <person name="Wu D."/>
            <person name="Bushley K.E."/>
            <person name="Ohm R.A."/>
            <person name="Otillar R."/>
            <person name="Martin J."/>
            <person name="Schackwitz W."/>
            <person name="Grimwood J."/>
            <person name="MohdZainudin N."/>
            <person name="Xue C."/>
            <person name="Wang R."/>
            <person name="Manning V.A."/>
            <person name="Dhillon B."/>
            <person name="Tu Z.J."/>
            <person name="Steffenson B.J."/>
            <person name="Salamov A."/>
            <person name="Sun H."/>
            <person name="Lowry S."/>
            <person name="LaButti K."/>
            <person name="Han J."/>
            <person name="Copeland A."/>
            <person name="Lindquist E."/>
            <person name="Barry K."/>
            <person name="Schmutz J."/>
            <person name="Baker S.E."/>
            <person name="Ciuffetti L.M."/>
            <person name="Grigoriev I.V."/>
            <person name="Zhong S."/>
            <person name="Turgeon B.G."/>
        </authorList>
    </citation>
    <scope>NUCLEOTIDE SEQUENCE [LARGE SCALE GENOMIC DNA]</scope>
    <source>
        <strain evidence="3 4">26-R-13</strain>
    </source>
</reference>
<organism evidence="3 4">
    <name type="scientific">Cochliobolus carbonum (strain 26-R-13)</name>
    <name type="common">Maize leaf spot fungus</name>
    <name type="synonym">Bipolaris zeicola</name>
    <dbReference type="NCBI Taxonomy" id="930089"/>
    <lineage>
        <taxon>Eukaryota</taxon>
        <taxon>Fungi</taxon>
        <taxon>Dikarya</taxon>
        <taxon>Ascomycota</taxon>
        <taxon>Pezizomycotina</taxon>
        <taxon>Dothideomycetes</taxon>
        <taxon>Pleosporomycetidae</taxon>
        <taxon>Pleosporales</taxon>
        <taxon>Pleosporineae</taxon>
        <taxon>Pleosporaceae</taxon>
        <taxon>Bipolaris</taxon>
    </lineage>
</organism>
<dbReference type="OrthoDB" id="3944567at2759"/>
<dbReference type="RefSeq" id="XP_007710858.1">
    <property type="nucleotide sequence ID" value="XM_007712668.1"/>
</dbReference>
<evidence type="ECO:0000256" key="2">
    <source>
        <dbReference type="SAM" id="Phobius"/>
    </source>
</evidence>
<protein>
    <submittedName>
        <fullName evidence="3">Uncharacterized protein</fullName>
    </submittedName>
</protein>
<dbReference type="AlphaFoldDB" id="W6YA88"/>
<name>W6YA88_COCC2</name>
<proteinExistence type="predicted"/>
<keyword evidence="2" id="KW-0812">Transmembrane</keyword>
<feature type="compositionally biased region" description="Polar residues" evidence="1">
    <location>
        <begin position="367"/>
        <end position="384"/>
    </location>
</feature>
<evidence type="ECO:0000256" key="1">
    <source>
        <dbReference type="SAM" id="MobiDB-lite"/>
    </source>
</evidence>
<keyword evidence="4" id="KW-1185">Reference proteome</keyword>
<keyword evidence="2" id="KW-0472">Membrane</keyword>
<feature type="transmembrane region" description="Helical" evidence="2">
    <location>
        <begin position="159"/>
        <end position="185"/>
    </location>
</feature>
<evidence type="ECO:0000313" key="3">
    <source>
        <dbReference type="EMBL" id="EUC34883.1"/>
    </source>
</evidence>
<keyword evidence="2" id="KW-1133">Transmembrane helix</keyword>
<feature type="region of interest" description="Disordered" evidence="1">
    <location>
        <begin position="495"/>
        <end position="535"/>
    </location>
</feature>
<dbReference type="KEGG" id="bze:COCCADRAFT_92301"/>
<feature type="transmembrane region" description="Helical" evidence="2">
    <location>
        <begin position="32"/>
        <end position="58"/>
    </location>
</feature>
<feature type="transmembrane region" description="Helical" evidence="2">
    <location>
        <begin position="70"/>
        <end position="92"/>
    </location>
</feature>
<feature type="region of interest" description="Disordered" evidence="1">
    <location>
        <begin position="367"/>
        <end position="416"/>
    </location>
</feature>
<feature type="compositionally biased region" description="Low complexity" evidence="1">
    <location>
        <begin position="496"/>
        <end position="521"/>
    </location>
</feature>
<evidence type="ECO:0000313" key="4">
    <source>
        <dbReference type="Proteomes" id="UP000053841"/>
    </source>
</evidence>
<dbReference type="HOGENOM" id="CLU_449897_0_0_1"/>
<sequence length="598" mass="65794">MAGRGRSGSNADQSSTTTIEARLKGTRRKISLVFITVILNVLLWSAIICIAASLYQIISDPFNTSSYAQVGLTIISALLTIGYTIFHSILALKQKLWEQQRRYSVAMKRNSTVPTRIAGSMCALWLLTSGWDMILVASTPVCLPMAPELDSSEYGLTCHISRVGIAFAVISLASSIALLGILAGIGRPFEAHLLNHGYQPPIEVYSKPYTPGPSDSEVVMYQSREHFHRPKLLHEIKVSDPSNANSDLPSPEDALLRAIMSPPYTVFSPRRGVFTSHHTPPPIPAEYVAPRRNSLPGTFRVAHQPHRYQKSLANSSRSFVSGVVPGSTRQSLPAHFSKATWRVAHPNPASLALLAHSHPEVVNRRFSSYQSPYSRHSTTLTRPQRLSYHSAAPSVRSQSEHTDSDRRSNSLSRGNSSEIARAFVQGLSMPAPAHHPPRPRNIRITTTLDTGSTEKQFHRMSAPLPTNTTQDAPPTFPNPNRPYIRSASPGFLSFFSPDTSPVDTSPTDPNPPTTTLAPNTNKPNHKIPRKPVPLSRRPSEAARAMFSNMPDDLPILPRSPRSPGATMLVMMTHGPVKQKRMSVYEEVKNKPLSRIAIL</sequence>
<dbReference type="Proteomes" id="UP000053841">
    <property type="component" value="Unassembled WGS sequence"/>
</dbReference>
<dbReference type="EMBL" id="KI964584">
    <property type="protein sequence ID" value="EUC34883.1"/>
    <property type="molecule type" value="Genomic_DNA"/>
</dbReference>
<feature type="compositionally biased region" description="Basic and acidic residues" evidence="1">
    <location>
        <begin position="398"/>
        <end position="408"/>
    </location>
</feature>